<dbReference type="InterPro" id="IPR025846">
    <property type="entry name" value="TBL_N"/>
</dbReference>
<keyword evidence="5" id="KW-1133">Transmembrane helix</keyword>
<dbReference type="GO" id="GO:0005794">
    <property type="term" value="C:Golgi apparatus"/>
    <property type="evidence" value="ECO:0007669"/>
    <property type="project" value="TreeGrafter"/>
</dbReference>
<comment type="subcellular location">
    <subcellularLocation>
        <location evidence="1">Membrane</location>
        <topology evidence="1">Single-pass membrane protein</topology>
    </subcellularLocation>
</comment>
<organism evidence="10 11">
    <name type="scientific">Dillenia turbinata</name>
    <dbReference type="NCBI Taxonomy" id="194707"/>
    <lineage>
        <taxon>Eukaryota</taxon>
        <taxon>Viridiplantae</taxon>
        <taxon>Streptophyta</taxon>
        <taxon>Embryophyta</taxon>
        <taxon>Tracheophyta</taxon>
        <taxon>Spermatophyta</taxon>
        <taxon>Magnoliopsida</taxon>
        <taxon>eudicotyledons</taxon>
        <taxon>Gunneridae</taxon>
        <taxon>Pentapetalae</taxon>
        <taxon>Dilleniales</taxon>
        <taxon>Dilleniaceae</taxon>
        <taxon>Dillenia</taxon>
    </lineage>
</organism>
<feature type="domain" description="Trichome birefringence-like C-terminal" evidence="8">
    <location>
        <begin position="81"/>
        <end position="344"/>
    </location>
</feature>
<feature type="domain" description="Trichome birefringence-like N-terminal" evidence="9">
    <location>
        <begin position="28"/>
        <end position="80"/>
    </location>
</feature>
<comment type="caution">
    <text evidence="10">The sequence shown here is derived from an EMBL/GenBank/DDBJ whole genome shotgun (WGS) entry which is preliminary data.</text>
</comment>
<dbReference type="GO" id="GO:0016413">
    <property type="term" value="F:O-acetyltransferase activity"/>
    <property type="evidence" value="ECO:0007669"/>
    <property type="project" value="InterPro"/>
</dbReference>
<evidence type="ECO:0000256" key="3">
    <source>
        <dbReference type="ARBA" id="ARBA00022692"/>
    </source>
</evidence>
<dbReference type="InterPro" id="IPR029962">
    <property type="entry name" value="TBL"/>
</dbReference>
<feature type="signal peptide" evidence="7">
    <location>
        <begin position="1"/>
        <end position="21"/>
    </location>
</feature>
<dbReference type="PANTHER" id="PTHR32285:SF206">
    <property type="entry name" value="PROTEIN TRICHOME BIREFRINGENCE-LIKE 37"/>
    <property type="match status" value="1"/>
</dbReference>
<keyword evidence="11" id="KW-1185">Reference proteome</keyword>
<keyword evidence="3" id="KW-0812">Transmembrane</keyword>
<evidence type="ECO:0000256" key="5">
    <source>
        <dbReference type="ARBA" id="ARBA00022989"/>
    </source>
</evidence>
<evidence type="ECO:0000256" key="6">
    <source>
        <dbReference type="ARBA" id="ARBA00023136"/>
    </source>
</evidence>
<dbReference type="AlphaFoldDB" id="A0AAN8ZM20"/>
<dbReference type="PANTHER" id="PTHR32285">
    <property type="entry name" value="PROTEIN TRICHOME BIREFRINGENCE-LIKE 9-RELATED"/>
    <property type="match status" value="1"/>
</dbReference>
<evidence type="ECO:0000256" key="7">
    <source>
        <dbReference type="SAM" id="SignalP"/>
    </source>
</evidence>
<dbReference type="EMBL" id="JBAMMX010000001">
    <property type="protein sequence ID" value="KAK6946604.1"/>
    <property type="molecule type" value="Genomic_DNA"/>
</dbReference>
<comment type="similarity">
    <text evidence="2">Belongs to the PC-esterase family. TBL subfamily.</text>
</comment>
<gene>
    <name evidence="10" type="ORF">RJ641_000077</name>
</gene>
<evidence type="ECO:0000256" key="4">
    <source>
        <dbReference type="ARBA" id="ARBA00022968"/>
    </source>
</evidence>
<evidence type="ECO:0000256" key="2">
    <source>
        <dbReference type="ARBA" id="ARBA00007727"/>
    </source>
</evidence>
<keyword evidence="6" id="KW-0472">Membrane</keyword>
<evidence type="ECO:0000259" key="9">
    <source>
        <dbReference type="Pfam" id="PF14416"/>
    </source>
</evidence>
<keyword evidence="7" id="KW-0732">Signal</keyword>
<proteinExistence type="inferred from homology"/>
<evidence type="ECO:0000256" key="1">
    <source>
        <dbReference type="ARBA" id="ARBA00004167"/>
    </source>
</evidence>
<evidence type="ECO:0000313" key="10">
    <source>
        <dbReference type="EMBL" id="KAK6946604.1"/>
    </source>
</evidence>
<dbReference type="Pfam" id="PF14416">
    <property type="entry name" value="PMR5N"/>
    <property type="match status" value="1"/>
</dbReference>
<dbReference type="Proteomes" id="UP001370490">
    <property type="component" value="Unassembled WGS sequence"/>
</dbReference>
<keyword evidence="4" id="KW-0735">Signal-anchor</keyword>
<feature type="chain" id="PRO_5042817803" evidence="7">
    <location>
        <begin position="22"/>
        <end position="347"/>
    </location>
</feature>
<dbReference type="InterPro" id="IPR026057">
    <property type="entry name" value="TBL_C"/>
</dbReference>
<accession>A0AAN8ZM20</accession>
<evidence type="ECO:0000259" key="8">
    <source>
        <dbReference type="Pfam" id="PF13839"/>
    </source>
</evidence>
<name>A0AAN8ZM20_9MAGN</name>
<evidence type="ECO:0000313" key="11">
    <source>
        <dbReference type="Proteomes" id="UP001370490"/>
    </source>
</evidence>
<sequence length="347" mass="38912">MGYEFFIVIFIFLCLHWCSNAALKSSGGCDFFKGTWVIDETTPYYGKGSCPFIEKQFDCEGNGRTDSLYLEYSWQPSSCDLPRFNGQDFVTRFKGKKILFVGDSLSLNQWESLSCLVHSALPTSRYNLTKSGDFTNLTLPDYGLSITLHRLPFLVDLVNGINGSVLKLDSIEKGNAWKGYDMLIFNTWHWWFHTGAAQVWNYLEYGGKLYKDMDRFAALKIGLTTWSKWVDSNVNPADTEVFYQGVSPTHYDGREWNGGNANCMHQTKPLPGSTFPGGPIQGSALVTEVLSNMGSPVTLLDITELSQLRIDAHPSVYGLNSKGNDCSHWCLAGVPDTWNQILYAILS</sequence>
<dbReference type="GO" id="GO:0016020">
    <property type="term" value="C:membrane"/>
    <property type="evidence" value="ECO:0007669"/>
    <property type="project" value="UniProtKB-SubCell"/>
</dbReference>
<protein>
    <submittedName>
        <fullName evidence="10">PC-Esterase</fullName>
    </submittedName>
</protein>
<reference evidence="10 11" key="1">
    <citation type="submission" date="2023-12" db="EMBL/GenBank/DDBJ databases">
        <title>A high-quality genome assembly for Dillenia turbinata (Dilleniales).</title>
        <authorList>
            <person name="Chanderbali A."/>
        </authorList>
    </citation>
    <scope>NUCLEOTIDE SEQUENCE [LARGE SCALE GENOMIC DNA]</scope>
    <source>
        <strain evidence="10">LSX21</strain>
        <tissue evidence="10">Leaf</tissue>
    </source>
</reference>
<dbReference type="Pfam" id="PF13839">
    <property type="entry name" value="PC-Esterase"/>
    <property type="match status" value="1"/>
</dbReference>